<evidence type="ECO:0000313" key="6">
    <source>
        <dbReference type="Proteomes" id="UP000199055"/>
    </source>
</evidence>
<organism evidence="5 6">
    <name type="scientific">Streptomyces radiopugnans</name>
    <dbReference type="NCBI Taxonomy" id="403935"/>
    <lineage>
        <taxon>Bacteria</taxon>
        <taxon>Bacillati</taxon>
        <taxon>Actinomycetota</taxon>
        <taxon>Actinomycetes</taxon>
        <taxon>Kitasatosporales</taxon>
        <taxon>Streptomycetaceae</taxon>
        <taxon>Streptomyces</taxon>
    </lineage>
</organism>
<dbReference type="PROSITE" id="PS50113">
    <property type="entry name" value="PAC"/>
    <property type="match status" value="1"/>
</dbReference>
<dbReference type="NCBIfam" id="TIGR00229">
    <property type="entry name" value="sensory_box"/>
    <property type="match status" value="1"/>
</dbReference>
<dbReference type="InterPro" id="IPR001932">
    <property type="entry name" value="PPM-type_phosphatase-like_dom"/>
</dbReference>
<reference evidence="5 6" key="1">
    <citation type="submission" date="2016-10" db="EMBL/GenBank/DDBJ databases">
        <authorList>
            <person name="de Groot N.N."/>
        </authorList>
    </citation>
    <scope>NUCLEOTIDE SEQUENCE [LARGE SCALE GENOMIC DNA]</scope>
    <source>
        <strain evidence="5 6">CGMCC 4.3519</strain>
    </source>
</reference>
<dbReference type="InterPro" id="IPR000700">
    <property type="entry name" value="PAS-assoc_C"/>
</dbReference>
<dbReference type="SMART" id="SM00065">
    <property type="entry name" value="GAF"/>
    <property type="match status" value="1"/>
</dbReference>
<protein>
    <submittedName>
        <fullName evidence="5">PAS domain S-box-containing protein</fullName>
    </submittedName>
</protein>
<dbReference type="InterPro" id="IPR000014">
    <property type="entry name" value="PAS"/>
</dbReference>
<dbReference type="Proteomes" id="UP000199055">
    <property type="component" value="Unassembled WGS sequence"/>
</dbReference>
<gene>
    <name evidence="5" type="ORF">SAMN05216481_10322</name>
</gene>
<accession>A0A1H9C3K9</accession>
<dbReference type="PANTHER" id="PTHR43156:SF2">
    <property type="entry name" value="STAGE II SPORULATION PROTEIN E"/>
    <property type="match status" value="1"/>
</dbReference>
<dbReference type="AlphaFoldDB" id="A0A1H9C3K9"/>
<dbReference type="SUPFAM" id="SSF81606">
    <property type="entry name" value="PP2C-like"/>
    <property type="match status" value="1"/>
</dbReference>
<dbReference type="PANTHER" id="PTHR43156">
    <property type="entry name" value="STAGE II SPORULATION PROTEIN E-RELATED"/>
    <property type="match status" value="1"/>
</dbReference>
<dbReference type="SUPFAM" id="SSF55785">
    <property type="entry name" value="PYP-like sensor domain (PAS domain)"/>
    <property type="match status" value="1"/>
</dbReference>
<sequence>MSGGRTRILLVDVLPETAEDFEAAFGEGTASGEEAELVHVTATSVLEHTEGTPGERRPAVAVVGRRVQAPVGLIHALRPHPADLAAVVVATSATDSRLTTLPILFPADLVRRVPDARADLLPRTVRELLESLSRRRAETAMRATAQRQLVAGTVISRQLGERLLGEFLTQAPIGALMLDDDGAVLAWNRRASAVLELDDHDSLRRPLADLFPPDARAALRQHLDTAREQSSPGPDVVFERTRSDGTSQAMRIAPQKVTDSEGRERVLVLAEDVTDRLHAQRKLAERTGHALLSAEVAAAMTAPGPLAERLHRCVRATVDRLGADRVCLWTLAPSGRPEPAACADADRTTAAGLLHPEHADGALVGRIADRQRPHLDLTPPGGPPPGTGRPQGSFAGYPLVSGGELIGVLTLNTRLALPGSTLSILENIADQVAVGIQRDRLLQRLRATTEALEHPLLPPRLPELPGFDLAARYHPFGSGLHIGGDFYDAFAAPDGRYVLALGDVCGKGPGAAAITGLVRHTLWAAAQHTTDPEHVLGLVNNALRRQNTPFCTLVYAVLEPPSDPAAPSGTSGTARVRVASAGHPAPLLRRADGGTELLEVRGPLLGVLDELHHPVTEVKLSPGETLVFYTDGFTEGAGAEDRREPEDLAALLAGHPLPTGDGRPADRVVAALVEDAHSWWGERLRDDLAVLALSYLG</sequence>
<dbReference type="InterPro" id="IPR003018">
    <property type="entry name" value="GAF"/>
</dbReference>
<name>A0A1H9C3K9_9ACTN</name>
<dbReference type="InterPro" id="IPR029016">
    <property type="entry name" value="GAF-like_dom_sf"/>
</dbReference>
<proteinExistence type="predicted"/>
<dbReference type="Pfam" id="PF07228">
    <property type="entry name" value="SpoIIE"/>
    <property type="match status" value="1"/>
</dbReference>
<dbReference type="SMART" id="SM00331">
    <property type="entry name" value="PP2C_SIG"/>
    <property type="match status" value="1"/>
</dbReference>
<dbReference type="Gene3D" id="3.60.40.10">
    <property type="entry name" value="PPM-type phosphatase domain"/>
    <property type="match status" value="1"/>
</dbReference>
<dbReference type="InterPro" id="IPR036457">
    <property type="entry name" value="PPM-type-like_dom_sf"/>
</dbReference>
<evidence type="ECO:0000256" key="1">
    <source>
        <dbReference type="ARBA" id="ARBA00022801"/>
    </source>
</evidence>
<dbReference type="RefSeq" id="WP_245769975.1">
    <property type="nucleotide sequence ID" value="NZ_FOET01000003.1"/>
</dbReference>
<evidence type="ECO:0000259" key="3">
    <source>
        <dbReference type="PROSITE" id="PS50112"/>
    </source>
</evidence>
<dbReference type="EMBL" id="FOET01000003">
    <property type="protein sequence ID" value="SEP95722.1"/>
    <property type="molecule type" value="Genomic_DNA"/>
</dbReference>
<dbReference type="InterPro" id="IPR052016">
    <property type="entry name" value="Bact_Sigma-Reg"/>
</dbReference>
<keyword evidence="6" id="KW-1185">Reference proteome</keyword>
<dbReference type="SMART" id="SM00091">
    <property type="entry name" value="PAS"/>
    <property type="match status" value="1"/>
</dbReference>
<feature type="domain" description="PAC" evidence="4">
    <location>
        <begin position="234"/>
        <end position="285"/>
    </location>
</feature>
<dbReference type="Gene3D" id="3.30.450.40">
    <property type="match status" value="1"/>
</dbReference>
<dbReference type="GO" id="GO:0016791">
    <property type="term" value="F:phosphatase activity"/>
    <property type="evidence" value="ECO:0007669"/>
    <property type="project" value="TreeGrafter"/>
</dbReference>
<dbReference type="CDD" id="cd00130">
    <property type="entry name" value="PAS"/>
    <property type="match status" value="1"/>
</dbReference>
<keyword evidence="1" id="KW-0378">Hydrolase</keyword>
<dbReference type="Pfam" id="PF13185">
    <property type="entry name" value="GAF_2"/>
    <property type="match status" value="1"/>
</dbReference>
<dbReference type="InterPro" id="IPR013767">
    <property type="entry name" value="PAS_fold"/>
</dbReference>
<dbReference type="PROSITE" id="PS50112">
    <property type="entry name" value="PAS"/>
    <property type="match status" value="1"/>
</dbReference>
<evidence type="ECO:0000259" key="4">
    <source>
        <dbReference type="PROSITE" id="PS50113"/>
    </source>
</evidence>
<feature type="region of interest" description="Disordered" evidence="2">
    <location>
        <begin position="372"/>
        <end position="394"/>
    </location>
</feature>
<dbReference type="Pfam" id="PF00989">
    <property type="entry name" value="PAS"/>
    <property type="match status" value="1"/>
</dbReference>
<feature type="domain" description="PAS" evidence="3">
    <location>
        <begin position="160"/>
        <end position="230"/>
    </location>
</feature>
<dbReference type="InterPro" id="IPR035965">
    <property type="entry name" value="PAS-like_dom_sf"/>
</dbReference>
<dbReference type="GO" id="GO:0006355">
    <property type="term" value="P:regulation of DNA-templated transcription"/>
    <property type="evidence" value="ECO:0007669"/>
    <property type="project" value="InterPro"/>
</dbReference>
<evidence type="ECO:0000313" key="5">
    <source>
        <dbReference type="EMBL" id="SEP95722.1"/>
    </source>
</evidence>
<evidence type="ECO:0000256" key="2">
    <source>
        <dbReference type="SAM" id="MobiDB-lite"/>
    </source>
</evidence>
<dbReference type="Gene3D" id="3.30.450.20">
    <property type="entry name" value="PAS domain"/>
    <property type="match status" value="1"/>
</dbReference>
<dbReference type="STRING" id="403935.SAMN05216481_10322"/>
<dbReference type="SUPFAM" id="SSF55781">
    <property type="entry name" value="GAF domain-like"/>
    <property type="match status" value="1"/>
</dbReference>